<dbReference type="Pfam" id="PF09048">
    <property type="entry name" value="Cro"/>
    <property type="match status" value="1"/>
</dbReference>
<evidence type="ECO:0000256" key="1">
    <source>
        <dbReference type="SAM" id="MobiDB-lite"/>
    </source>
</evidence>
<dbReference type="RefSeq" id="WP_144573298.1">
    <property type="nucleotide sequence ID" value="NZ_VLKG01000017.1"/>
</dbReference>
<keyword evidence="3" id="KW-1185">Reference proteome</keyword>
<dbReference type="InterPro" id="IPR000655">
    <property type="entry name" value="Cro-like"/>
</dbReference>
<dbReference type="SUPFAM" id="SSF47413">
    <property type="entry name" value="lambda repressor-like DNA-binding domains"/>
    <property type="match status" value="1"/>
</dbReference>
<proteinExistence type="predicted"/>
<dbReference type="EMBL" id="VLKG01000017">
    <property type="protein sequence ID" value="TWH63871.1"/>
    <property type="molecule type" value="Genomic_DNA"/>
</dbReference>
<dbReference type="Gene3D" id="1.10.260.40">
    <property type="entry name" value="lambda repressor-like DNA-binding domains"/>
    <property type="match status" value="1"/>
</dbReference>
<evidence type="ECO:0000313" key="2">
    <source>
        <dbReference type="EMBL" id="TWH63871.1"/>
    </source>
</evidence>
<feature type="region of interest" description="Disordered" evidence="1">
    <location>
        <begin position="47"/>
        <end position="70"/>
    </location>
</feature>
<dbReference type="OrthoDB" id="9429495at2"/>
<gene>
    <name evidence="2" type="ORF">LX59_03035</name>
</gene>
<dbReference type="GO" id="GO:0003677">
    <property type="term" value="F:DNA binding"/>
    <property type="evidence" value="ECO:0007669"/>
    <property type="project" value="InterPro"/>
</dbReference>
<sequence length="70" mass="7604">MKEIPLSDLVAEKGLAVVADALGCSAVAIHKAVNLNRKIAITIQEDGSYTAEERRPFPSQPKRQHHIKAA</sequence>
<dbReference type="GO" id="GO:0006355">
    <property type="term" value="P:regulation of DNA-templated transcription"/>
    <property type="evidence" value="ECO:0007669"/>
    <property type="project" value="InterPro"/>
</dbReference>
<dbReference type="InterPro" id="IPR010982">
    <property type="entry name" value="Lambda_DNA-bd_dom_sf"/>
</dbReference>
<dbReference type="Proteomes" id="UP000319627">
    <property type="component" value="Unassembled WGS sequence"/>
</dbReference>
<comment type="caution">
    <text evidence="2">The sequence shown here is derived from an EMBL/GenBank/DDBJ whole genome shotgun (WGS) entry which is preliminary data.</text>
</comment>
<dbReference type="AlphaFoldDB" id="A0A562HYQ0"/>
<reference evidence="2 3" key="1">
    <citation type="submission" date="2019-07" db="EMBL/GenBank/DDBJ databases">
        <title>Genomic Encyclopedia of Type Strains, Phase I: the one thousand microbial genomes (KMG-I) project.</title>
        <authorList>
            <person name="Kyrpides N."/>
        </authorList>
    </citation>
    <scope>NUCLEOTIDE SEQUENCE [LARGE SCALE GENOMIC DNA]</scope>
    <source>
        <strain evidence="2 3">DSM 375</strain>
    </source>
</reference>
<evidence type="ECO:0000313" key="3">
    <source>
        <dbReference type="Proteomes" id="UP000319627"/>
    </source>
</evidence>
<protein>
    <submittedName>
        <fullName evidence="2">Cro protein</fullName>
    </submittedName>
</protein>
<name>A0A562HYQ0_9GAMM</name>
<organism evidence="2 3">
    <name type="scientific">Azomonas agilis</name>
    <dbReference type="NCBI Taxonomy" id="116849"/>
    <lineage>
        <taxon>Bacteria</taxon>
        <taxon>Pseudomonadati</taxon>
        <taxon>Pseudomonadota</taxon>
        <taxon>Gammaproteobacteria</taxon>
        <taxon>Pseudomonadales</taxon>
        <taxon>Pseudomonadaceae</taxon>
        <taxon>Azomonas</taxon>
    </lineage>
</organism>
<accession>A0A562HYQ0</accession>